<dbReference type="GO" id="GO:0009451">
    <property type="term" value="P:RNA modification"/>
    <property type="evidence" value="ECO:0007669"/>
    <property type="project" value="InterPro"/>
</dbReference>
<evidence type="ECO:0000313" key="3">
    <source>
        <dbReference type="EMBL" id="EFJ18855.1"/>
    </source>
</evidence>
<protein>
    <submittedName>
        <fullName evidence="3">Uncharacterized protein</fullName>
    </submittedName>
</protein>
<dbReference type="GO" id="GO:0003723">
    <property type="term" value="F:RNA binding"/>
    <property type="evidence" value="ECO:0007669"/>
    <property type="project" value="InterPro"/>
</dbReference>
<sequence length="402" mass="44497">MPCSSIFYFTTIVSGFAQVGSLDHAMRAFHFIPEKSAVSWNAVSQIGQHHTAFDHSPDRNDLTWTFWIAGYAQNGHMEQDVVMFALVLSINLISCNIMLVGFDSYSWGSLVSKYARNGYLEDMEKHRDLHRPVVEPEHGIVAAFSYSGLGLYHRMEVPDEFLQLRITQLISISKSASRTTSPATAKAPEFHHGSSASTPSSHSSPTVLLAPCLHQLFSYESPSQFFKVVDNKSTSSSKSGGGIKALHPGHLQAPFPAAALLGCDNQRRNHTGRAREELTSQAESSRKLMPCIEEFKHPGNCAGGKTVSGRELHQQDLQVIQARLHNRHRWCGGTGKARSLDREARCRLWNVSPVPGIDIETTRVFLTSNAYIDFEFQRVLSATGESLFHAIKTGSTNLQQNG</sequence>
<dbReference type="Proteomes" id="UP000001514">
    <property type="component" value="Unassembled WGS sequence"/>
</dbReference>
<dbReference type="Pfam" id="PF01535">
    <property type="entry name" value="PPR"/>
    <property type="match status" value="2"/>
</dbReference>
<accession>D8S9P4</accession>
<dbReference type="PANTHER" id="PTHR47926">
    <property type="entry name" value="PENTATRICOPEPTIDE REPEAT-CONTAINING PROTEIN"/>
    <property type="match status" value="1"/>
</dbReference>
<dbReference type="HOGENOM" id="CLU_591090_0_0_1"/>
<evidence type="ECO:0000256" key="1">
    <source>
        <dbReference type="ARBA" id="ARBA00022737"/>
    </source>
</evidence>
<dbReference type="InterPro" id="IPR002885">
    <property type="entry name" value="PPR_rpt"/>
</dbReference>
<feature type="compositionally biased region" description="Low complexity" evidence="2">
    <location>
        <begin position="194"/>
        <end position="204"/>
    </location>
</feature>
<dbReference type="Gene3D" id="1.25.40.10">
    <property type="entry name" value="Tetratricopeptide repeat domain"/>
    <property type="match status" value="1"/>
</dbReference>
<dbReference type="InterPro" id="IPR046960">
    <property type="entry name" value="PPR_At4g14850-like_plant"/>
</dbReference>
<dbReference type="eggNOG" id="KOG4197">
    <property type="taxonomic scope" value="Eukaryota"/>
</dbReference>
<organism evidence="4">
    <name type="scientific">Selaginella moellendorffii</name>
    <name type="common">Spikemoss</name>
    <dbReference type="NCBI Taxonomy" id="88036"/>
    <lineage>
        <taxon>Eukaryota</taxon>
        <taxon>Viridiplantae</taxon>
        <taxon>Streptophyta</taxon>
        <taxon>Embryophyta</taxon>
        <taxon>Tracheophyta</taxon>
        <taxon>Lycopodiopsida</taxon>
        <taxon>Selaginellales</taxon>
        <taxon>Selaginellaceae</taxon>
        <taxon>Selaginella</taxon>
    </lineage>
</organism>
<gene>
    <name evidence="3" type="ORF">SELMODRAFT_419677</name>
</gene>
<evidence type="ECO:0000256" key="2">
    <source>
        <dbReference type="SAM" id="MobiDB-lite"/>
    </source>
</evidence>
<dbReference type="InParanoid" id="D8S9P4"/>
<evidence type="ECO:0000313" key="4">
    <source>
        <dbReference type="Proteomes" id="UP000001514"/>
    </source>
</evidence>
<feature type="region of interest" description="Disordered" evidence="2">
    <location>
        <begin position="177"/>
        <end position="204"/>
    </location>
</feature>
<dbReference type="KEGG" id="smo:SELMODRAFT_419677"/>
<dbReference type="EMBL" id="GL377608">
    <property type="protein sequence ID" value="EFJ18855.1"/>
    <property type="molecule type" value="Genomic_DNA"/>
</dbReference>
<name>D8S9P4_SELML</name>
<dbReference type="Gramene" id="EFJ18855">
    <property type="protein sequence ID" value="EFJ18855"/>
    <property type="gene ID" value="SELMODRAFT_419677"/>
</dbReference>
<reference evidence="3 4" key="1">
    <citation type="journal article" date="2011" name="Science">
        <title>The Selaginella genome identifies genetic changes associated with the evolution of vascular plants.</title>
        <authorList>
            <person name="Banks J.A."/>
            <person name="Nishiyama T."/>
            <person name="Hasebe M."/>
            <person name="Bowman J.L."/>
            <person name="Gribskov M."/>
            <person name="dePamphilis C."/>
            <person name="Albert V.A."/>
            <person name="Aono N."/>
            <person name="Aoyama T."/>
            <person name="Ambrose B.A."/>
            <person name="Ashton N.W."/>
            <person name="Axtell M.J."/>
            <person name="Barker E."/>
            <person name="Barker M.S."/>
            <person name="Bennetzen J.L."/>
            <person name="Bonawitz N.D."/>
            <person name="Chapple C."/>
            <person name="Cheng C."/>
            <person name="Correa L.G."/>
            <person name="Dacre M."/>
            <person name="DeBarry J."/>
            <person name="Dreyer I."/>
            <person name="Elias M."/>
            <person name="Engstrom E.M."/>
            <person name="Estelle M."/>
            <person name="Feng L."/>
            <person name="Finet C."/>
            <person name="Floyd S.K."/>
            <person name="Frommer W.B."/>
            <person name="Fujita T."/>
            <person name="Gramzow L."/>
            <person name="Gutensohn M."/>
            <person name="Harholt J."/>
            <person name="Hattori M."/>
            <person name="Heyl A."/>
            <person name="Hirai T."/>
            <person name="Hiwatashi Y."/>
            <person name="Ishikawa M."/>
            <person name="Iwata M."/>
            <person name="Karol K.G."/>
            <person name="Koehler B."/>
            <person name="Kolukisaoglu U."/>
            <person name="Kubo M."/>
            <person name="Kurata T."/>
            <person name="Lalonde S."/>
            <person name="Li K."/>
            <person name="Li Y."/>
            <person name="Litt A."/>
            <person name="Lyons E."/>
            <person name="Manning G."/>
            <person name="Maruyama T."/>
            <person name="Michael T.P."/>
            <person name="Mikami K."/>
            <person name="Miyazaki S."/>
            <person name="Morinaga S."/>
            <person name="Murata T."/>
            <person name="Mueller-Roeber B."/>
            <person name="Nelson D.R."/>
            <person name="Obara M."/>
            <person name="Oguri Y."/>
            <person name="Olmstead R.G."/>
            <person name="Onodera N."/>
            <person name="Petersen B.L."/>
            <person name="Pils B."/>
            <person name="Prigge M."/>
            <person name="Rensing S.A."/>
            <person name="Riano-Pachon D.M."/>
            <person name="Roberts A.W."/>
            <person name="Sato Y."/>
            <person name="Scheller H.V."/>
            <person name="Schulz B."/>
            <person name="Schulz C."/>
            <person name="Shakirov E.V."/>
            <person name="Shibagaki N."/>
            <person name="Shinohara N."/>
            <person name="Shippen D.E."/>
            <person name="Soerensen I."/>
            <person name="Sotooka R."/>
            <person name="Sugimoto N."/>
            <person name="Sugita M."/>
            <person name="Sumikawa N."/>
            <person name="Tanurdzic M."/>
            <person name="Theissen G."/>
            <person name="Ulvskov P."/>
            <person name="Wakazuki S."/>
            <person name="Weng J.K."/>
            <person name="Willats W.W."/>
            <person name="Wipf D."/>
            <person name="Wolf P.G."/>
            <person name="Yang L."/>
            <person name="Zimmer A.D."/>
            <person name="Zhu Q."/>
            <person name="Mitros T."/>
            <person name="Hellsten U."/>
            <person name="Loque D."/>
            <person name="Otillar R."/>
            <person name="Salamov A."/>
            <person name="Schmutz J."/>
            <person name="Shapiro H."/>
            <person name="Lindquist E."/>
            <person name="Lucas S."/>
            <person name="Rokhsar D."/>
            <person name="Grigoriev I.V."/>
        </authorList>
    </citation>
    <scope>NUCLEOTIDE SEQUENCE [LARGE SCALE GENOMIC DNA]</scope>
</reference>
<dbReference type="InterPro" id="IPR011990">
    <property type="entry name" value="TPR-like_helical_dom_sf"/>
</dbReference>
<dbReference type="AlphaFoldDB" id="D8S9P4"/>
<keyword evidence="4" id="KW-1185">Reference proteome</keyword>
<proteinExistence type="predicted"/>
<keyword evidence="1" id="KW-0677">Repeat</keyword>